<feature type="region of interest" description="Disordered" evidence="1">
    <location>
        <begin position="1"/>
        <end position="54"/>
    </location>
</feature>
<accession>A0A182PAT5</accession>
<feature type="region of interest" description="Disordered" evidence="1">
    <location>
        <begin position="250"/>
        <end position="276"/>
    </location>
</feature>
<protein>
    <submittedName>
        <fullName evidence="2">Uncharacterized protein</fullName>
    </submittedName>
</protein>
<dbReference type="VEuPathDB" id="VectorBase:AEPI004040"/>
<feature type="compositionally biased region" description="Basic and acidic residues" evidence="1">
    <location>
        <begin position="230"/>
        <end position="243"/>
    </location>
</feature>
<evidence type="ECO:0000313" key="3">
    <source>
        <dbReference type="Proteomes" id="UP000075885"/>
    </source>
</evidence>
<name>A0A182PAT5_9DIPT</name>
<feature type="region of interest" description="Disordered" evidence="1">
    <location>
        <begin position="71"/>
        <end position="178"/>
    </location>
</feature>
<evidence type="ECO:0000256" key="1">
    <source>
        <dbReference type="SAM" id="MobiDB-lite"/>
    </source>
</evidence>
<feature type="compositionally biased region" description="Basic and acidic residues" evidence="1">
    <location>
        <begin position="17"/>
        <end position="31"/>
    </location>
</feature>
<feature type="region of interest" description="Disordered" evidence="1">
    <location>
        <begin position="224"/>
        <end position="243"/>
    </location>
</feature>
<dbReference type="AlphaFoldDB" id="A0A182PAT5"/>
<sequence>NQPDNKLKPVVSQKPPVAKEKREFSPEDNNKDTQQVNKSAPEAVATDMSDPIQSANIEQGKLNDDSLELSQAPASLVPNDNKFKKLNKEDDTQDSRMLEMSIGNSNAPEPLPVLPKSQPSAPSTKNDQPIRDLNNAKAMELSSNEKKPTALTANPTENEMKQSTSRTSQSSLSSGGLMSSSLCHITELSQPKPEALKLTLLHHRHLYGTGAEKTVHIERHLRALRNSPRNRPETSKPSKPMERDIVNVKRASSAMQQPSPHNKPCSDDDEDAPMEGSDRQAFDRFAANLFAELERKRASVNYEASKIMMPVELGYYRVAYDELVMSFGQPYHKCTLELYQQLAAELGLVAEMFVMDKTPMNVTSAMA</sequence>
<feature type="compositionally biased region" description="Low complexity" evidence="1">
    <location>
        <begin position="162"/>
        <end position="178"/>
    </location>
</feature>
<reference evidence="3" key="1">
    <citation type="submission" date="2013-03" db="EMBL/GenBank/DDBJ databases">
        <title>The Genome Sequence of Anopheles epiroticus epiroticus2.</title>
        <authorList>
            <consortium name="The Broad Institute Genomics Platform"/>
            <person name="Neafsey D.E."/>
            <person name="Howell P."/>
            <person name="Walker B."/>
            <person name="Young S.K."/>
            <person name="Zeng Q."/>
            <person name="Gargeya S."/>
            <person name="Fitzgerald M."/>
            <person name="Haas B."/>
            <person name="Abouelleil A."/>
            <person name="Allen A.W."/>
            <person name="Alvarado L."/>
            <person name="Arachchi H.M."/>
            <person name="Berlin A.M."/>
            <person name="Chapman S.B."/>
            <person name="Gainer-Dewar J."/>
            <person name="Goldberg J."/>
            <person name="Griggs A."/>
            <person name="Gujja S."/>
            <person name="Hansen M."/>
            <person name="Howarth C."/>
            <person name="Imamovic A."/>
            <person name="Ireland A."/>
            <person name="Larimer J."/>
            <person name="McCowan C."/>
            <person name="Murphy C."/>
            <person name="Pearson M."/>
            <person name="Poon T.W."/>
            <person name="Priest M."/>
            <person name="Roberts A."/>
            <person name="Saif S."/>
            <person name="Shea T."/>
            <person name="Sisk P."/>
            <person name="Sykes S."/>
            <person name="Wortman J."/>
            <person name="Nusbaum C."/>
            <person name="Birren B."/>
        </authorList>
    </citation>
    <scope>NUCLEOTIDE SEQUENCE [LARGE SCALE GENOMIC DNA]</scope>
    <source>
        <strain evidence="3">Epiroticus2</strain>
    </source>
</reference>
<dbReference type="EnsemblMetazoa" id="AEPI004040-RA">
    <property type="protein sequence ID" value="AEPI004040-PA"/>
    <property type="gene ID" value="AEPI004040"/>
</dbReference>
<organism evidence="2 3">
    <name type="scientific">Anopheles epiroticus</name>
    <dbReference type="NCBI Taxonomy" id="199890"/>
    <lineage>
        <taxon>Eukaryota</taxon>
        <taxon>Metazoa</taxon>
        <taxon>Ecdysozoa</taxon>
        <taxon>Arthropoda</taxon>
        <taxon>Hexapoda</taxon>
        <taxon>Insecta</taxon>
        <taxon>Pterygota</taxon>
        <taxon>Neoptera</taxon>
        <taxon>Endopterygota</taxon>
        <taxon>Diptera</taxon>
        <taxon>Nematocera</taxon>
        <taxon>Culicoidea</taxon>
        <taxon>Culicidae</taxon>
        <taxon>Anophelinae</taxon>
        <taxon>Anopheles</taxon>
    </lineage>
</organism>
<proteinExistence type="predicted"/>
<reference evidence="2" key="2">
    <citation type="submission" date="2020-05" db="UniProtKB">
        <authorList>
            <consortium name="EnsemblMetazoa"/>
        </authorList>
    </citation>
    <scope>IDENTIFICATION</scope>
    <source>
        <strain evidence="2">Epiroticus2</strain>
    </source>
</reference>
<feature type="compositionally biased region" description="Basic and acidic residues" evidence="1">
    <location>
        <begin position="81"/>
        <end position="97"/>
    </location>
</feature>
<feature type="compositionally biased region" description="Polar residues" evidence="1">
    <location>
        <begin position="117"/>
        <end position="127"/>
    </location>
</feature>
<dbReference type="Proteomes" id="UP000075885">
    <property type="component" value="Unassembled WGS sequence"/>
</dbReference>
<keyword evidence="3" id="KW-1185">Reference proteome</keyword>
<evidence type="ECO:0000313" key="2">
    <source>
        <dbReference type="EnsemblMetazoa" id="AEPI004040-PA"/>
    </source>
</evidence>